<sequence length="212" mass="22996">MLANATEIVQIVREVTAVMGPKLERYLAATYGPTWLEIVNGHLAQQGLSPGAALVERFCLAVCAYDPATFGWAGADRRQLAEDLFALAGPAYDDQPIPTADVVRAREIASAIHGGSGSDHQDLPATPKQFAALIAEATFRKPPLGKRGYAEDEVDGFLDWVSERCVSGASVSPADIQRAAFQKPPRGRRGYDEQDVDEFLEWMKATLTAFES</sequence>
<dbReference type="PANTHER" id="PTHR35794:SF2">
    <property type="entry name" value="CELL DIVISION PROTEIN DIVIVA"/>
    <property type="match status" value="1"/>
</dbReference>
<accession>A0ABP4UPU1</accession>
<dbReference type="Gene3D" id="6.10.250.660">
    <property type="match status" value="2"/>
</dbReference>
<dbReference type="Proteomes" id="UP001500618">
    <property type="component" value="Unassembled WGS sequence"/>
</dbReference>
<evidence type="ECO:0000256" key="2">
    <source>
        <dbReference type="ARBA" id="ARBA00009008"/>
    </source>
</evidence>
<gene>
    <name evidence="9" type="ORF">GCM10009765_68650</name>
</gene>
<dbReference type="InterPro" id="IPR007793">
    <property type="entry name" value="DivIVA_fam"/>
</dbReference>
<dbReference type="RefSeq" id="WP_344314328.1">
    <property type="nucleotide sequence ID" value="NZ_BAAANY010000036.1"/>
</dbReference>
<evidence type="ECO:0000313" key="9">
    <source>
        <dbReference type="EMBL" id="GAA1709662.1"/>
    </source>
</evidence>
<keyword evidence="7" id="KW-0131">Cell cycle</keyword>
<evidence type="ECO:0000313" key="10">
    <source>
        <dbReference type="Proteomes" id="UP001500618"/>
    </source>
</evidence>
<dbReference type="EMBL" id="BAAANY010000036">
    <property type="protein sequence ID" value="GAA1709662.1"/>
    <property type="molecule type" value="Genomic_DNA"/>
</dbReference>
<name>A0ABP4UPU1_9ACTN</name>
<dbReference type="NCBIfam" id="TIGR03544">
    <property type="entry name" value="DivI1A_domain"/>
    <property type="match status" value="2"/>
</dbReference>
<dbReference type="InterPro" id="IPR019933">
    <property type="entry name" value="DivIVA_domain"/>
</dbReference>
<keyword evidence="10" id="KW-1185">Reference proteome</keyword>
<evidence type="ECO:0000256" key="4">
    <source>
        <dbReference type="ARBA" id="ARBA00022490"/>
    </source>
</evidence>
<protein>
    <recommendedName>
        <fullName evidence="3">Cell wall synthesis protein Wag31</fullName>
    </recommendedName>
    <alternativeName>
        <fullName evidence="8">Antigen 84</fullName>
    </alternativeName>
</protein>
<evidence type="ECO:0000256" key="7">
    <source>
        <dbReference type="ARBA" id="ARBA00023306"/>
    </source>
</evidence>
<dbReference type="PANTHER" id="PTHR35794">
    <property type="entry name" value="CELL DIVISION PROTEIN DIVIVA"/>
    <property type="match status" value="1"/>
</dbReference>
<evidence type="ECO:0000256" key="3">
    <source>
        <dbReference type="ARBA" id="ARBA00018787"/>
    </source>
</evidence>
<evidence type="ECO:0000256" key="8">
    <source>
        <dbReference type="ARBA" id="ARBA00031737"/>
    </source>
</evidence>
<evidence type="ECO:0000256" key="1">
    <source>
        <dbReference type="ARBA" id="ARBA00004496"/>
    </source>
</evidence>
<keyword evidence="4" id="KW-0963">Cytoplasm</keyword>
<comment type="similarity">
    <text evidence="2">Belongs to the DivIVA family.</text>
</comment>
<reference evidence="10" key="1">
    <citation type="journal article" date="2019" name="Int. J. Syst. Evol. Microbiol.">
        <title>The Global Catalogue of Microorganisms (GCM) 10K type strain sequencing project: providing services to taxonomists for standard genome sequencing and annotation.</title>
        <authorList>
            <consortium name="The Broad Institute Genomics Platform"/>
            <consortium name="The Broad Institute Genome Sequencing Center for Infectious Disease"/>
            <person name="Wu L."/>
            <person name="Ma J."/>
        </authorList>
    </citation>
    <scope>NUCLEOTIDE SEQUENCE [LARGE SCALE GENOMIC DNA]</scope>
    <source>
        <strain evidence="10">JCM 14718</strain>
    </source>
</reference>
<evidence type="ECO:0000256" key="5">
    <source>
        <dbReference type="ARBA" id="ARBA00022618"/>
    </source>
</evidence>
<keyword evidence="5" id="KW-0132">Cell division</keyword>
<comment type="caution">
    <text evidence="9">The sequence shown here is derived from an EMBL/GenBank/DDBJ whole genome shotgun (WGS) entry which is preliminary data.</text>
</comment>
<organism evidence="9 10">
    <name type="scientific">Fodinicola feengrottensis</name>
    <dbReference type="NCBI Taxonomy" id="435914"/>
    <lineage>
        <taxon>Bacteria</taxon>
        <taxon>Bacillati</taxon>
        <taxon>Actinomycetota</taxon>
        <taxon>Actinomycetes</taxon>
        <taxon>Mycobacteriales</taxon>
        <taxon>Fodinicola</taxon>
    </lineage>
</organism>
<comment type="subcellular location">
    <subcellularLocation>
        <location evidence="1">Cytoplasm</location>
    </subcellularLocation>
</comment>
<proteinExistence type="inferred from homology"/>
<keyword evidence="6" id="KW-0175">Coiled coil</keyword>
<evidence type="ECO:0000256" key="6">
    <source>
        <dbReference type="ARBA" id="ARBA00023054"/>
    </source>
</evidence>